<evidence type="ECO:0000256" key="1">
    <source>
        <dbReference type="SAM" id="MobiDB-lite"/>
    </source>
</evidence>
<proteinExistence type="predicted"/>
<reference evidence="2" key="2">
    <citation type="submission" date="2022-06" db="UniProtKB">
        <authorList>
            <consortium name="EnsemblMetazoa"/>
        </authorList>
    </citation>
    <scope>IDENTIFICATION</scope>
    <source>
        <strain evidence="2">PS312</strain>
    </source>
</reference>
<feature type="region of interest" description="Disordered" evidence="1">
    <location>
        <begin position="48"/>
        <end position="71"/>
    </location>
</feature>
<name>A0A2A6CGJ7_PRIPA</name>
<feature type="compositionally biased region" description="Basic and acidic residues" evidence="1">
    <location>
        <begin position="51"/>
        <end position="61"/>
    </location>
</feature>
<reference evidence="3" key="1">
    <citation type="journal article" date="2008" name="Nat. Genet.">
        <title>The Pristionchus pacificus genome provides a unique perspective on nematode lifestyle and parasitism.</title>
        <authorList>
            <person name="Dieterich C."/>
            <person name="Clifton S.W."/>
            <person name="Schuster L.N."/>
            <person name="Chinwalla A."/>
            <person name="Delehaunty K."/>
            <person name="Dinkelacker I."/>
            <person name="Fulton L."/>
            <person name="Fulton R."/>
            <person name="Godfrey J."/>
            <person name="Minx P."/>
            <person name="Mitreva M."/>
            <person name="Roeseler W."/>
            <person name="Tian H."/>
            <person name="Witte H."/>
            <person name="Yang S.P."/>
            <person name="Wilson R.K."/>
            <person name="Sommer R.J."/>
        </authorList>
    </citation>
    <scope>NUCLEOTIDE SEQUENCE [LARGE SCALE GENOMIC DNA]</scope>
    <source>
        <strain evidence="3">PS312</strain>
    </source>
</reference>
<gene>
    <name evidence="2" type="primary">WBGene00284645</name>
</gene>
<keyword evidence="3" id="KW-1185">Reference proteome</keyword>
<sequence>MAFSAFVFEKNELIIGRGLGDDLRDNRSKITKDHQTLFGNGSLRITSRSKTGWEERRERGGASHSSPFPET</sequence>
<dbReference type="EnsemblMetazoa" id="PPA46276.1">
    <property type="protein sequence ID" value="PPA46276.1"/>
    <property type="gene ID" value="WBGene00284645"/>
</dbReference>
<accession>A0A8R1Z7F2</accession>
<dbReference type="AlphaFoldDB" id="A0A2A6CGJ7"/>
<dbReference type="Proteomes" id="UP000005239">
    <property type="component" value="Unassembled WGS sequence"/>
</dbReference>
<evidence type="ECO:0000313" key="2">
    <source>
        <dbReference type="EnsemblMetazoa" id="PPA46276.1"/>
    </source>
</evidence>
<organism evidence="2 3">
    <name type="scientific">Pristionchus pacificus</name>
    <name type="common">Parasitic nematode worm</name>
    <dbReference type="NCBI Taxonomy" id="54126"/>
    <lineage>
        <taxon>Eukaryota</taxon>
        <taxon>Metazoa</taxon>
        <taxon>Ecdysozoa</taxon>
        <taxon>Nematoda</taxon>
        <taxon>Chromadorea</taxon>
        <taxon>Rhabditida</taxon>
        <taxon>Rhabditina</taxon>
        <taxon>Diplogasteromorpha</taxon>
        <taxon>Diplogasteroidea</taxon>
        <taxon>Neodiplogasteridae</taxon>
        <taxon>Pristionchus</taxon>
    </lineage>
</organism>
<accession>A0A2A6CGJ7</accession>
<protein>
    <submittedName>
        <fullName evidence="2">Uncharacterized protein</fullName>
    </submittedName>
</protein>
<evidence type="ECO:0000313" key="3">
    <source>
        <dbReference type="Proteomes" id="UP000005239"/>
    </source>
</evidence>